<evidence type="ECO:0000256" key="1">
    <source>
        <dbReference type="SAM" id="MobiDB-lite"/>
    </source>
</evidence>
<name>A0ABQ9HT46_9NEOP</name>
<protein>
    <submittedName>
        <fullName evidence="2">Uncharacterized protein</fullName>
    </submittedName>
</protein>
<proteinExistence type="predicted"/>
<dbReference type="EMBL" id="JARBHB010000004">
    <property type="protein sequence ID" value="KAJ8887567.1"/>
    <property type="molecule type" value="Genomic_DNA"/>
</dbReference>
<evidence type="ECO:0000313" key="3">
    <source>
        <dbReference type="Proteomes" id="UP001159363"/>
    </source>
</evidence>
<feature type="region of interest" description="Disordered" evidence="1">
    <location>
        <begin position="99"/>
        <end position="119"/>
    </location>
</feature>
<accession>A0ABQ9HT46</accession>
<organism evidence="2 3">
    <name type="scientific">Dryococelus australis</name>
    <dbReference type="NCBI Taxonomy" id="614101"/>
    <lineage>
        <taxon>Eukaryota</taxon>
        <taxon>Metazoa</taxon>
        <taxon>Ecdysozoa</taxon>
        <taxon>Arthropoda</taxon>
        <taxon>Hexapoda</taxon>
        <taxon>Insecta</taxon>
        <taxon>Pterygota</taxon>
        <taxon>Neoptera</taxon>
        <taxon>Polyneoptera</taxon>
        <taxon>Phasmatodea</taxon>
        <taxon>Verophasmatodea</taxon>
        <taxon>Anareolatae</taxon>
        <taxon>Phasmatidae</taxon>
        <taxon>Eurycanthinae</taxon>
        <taxon>Dryococelus</taxon>
    </lineage>
</organism>
<feature type="region of interest" description="Disordered" evidence="1">
    <location>
        <begin position="335"/>
        <end position="376"/>
    </location>
</feature>
<dbReference type="Proteomes" id="UP001159363">
    <property type="component" value="Chromosome X"/>
</dbReference>
<sequence>MTCSRRGHGLENKYIWLARGQRPSRHAARPCHEVPTASGWIARPTRTAQWASVLQRMSCLTSCNVEEQHMCCDTDKMSCCDTDKRVVVAHSVTLNHRCQSSTNFPEEGKQQGSERDDPVREEVRVELITSHGVILPSSHQGTTSCEGKELHERQARESIPFRQLCAATRRTIDWPRDEVFKQQPCHVISPCHQTPIKTNVAKTRFRVDPCCQPYPATRYCRIASRENARHDSYKLFMESRGGCLETETRAFSRWKRREYHYTGFGLRGTFEEGGGGVKKGVLGMNKIATRSIYEFLPPPLLDGAGSDVTAPETRAPQLKCEETRERSALALCGHSGVRKKSPAPDASTTCNPGRRRITRDASGKKNNPPLLQRRHEQGGTIVNPALRELQLHAGQQNYVTGRQRVRTPIANQRRLGTALQYTTLHYTALQRPRLKRKPMNIVAPQDYGMEMPSRQAAVEASRGAGLGHDRGSRHGVSTAEFGRGCVAVGRGAIRATGQLPQGYGQAEVTCSLTLATDAVGGNSPSVHVARRLTQYTANGLWMFGVNNTNHSECTITEQLKNTEEKLPLVQRTRAAHVIKMASRTIDTVEVSFANHRHGKSRAWRHLVQLESFSSMRYSDEMHSSDKGDTARFVKCAIATKRKALNWHATPTDSMREHSEYTCLCSRAFAISQRDEQKEQKREHERALSGPIETRLLTIPHSSAQAKRIFSIVTDVRYKKSTILSTDMLKSVCVIRNNFQFKLASGNCAGRCRWSAGFLGDVPLPKPIHSGVAPYSLQSTSSVLKTSLLRAAKISLQFKQMKSSDFVVSDTRTSVLSSYRQVYNSWEDVDREEDANNECRNTTETLPALRVGAMRHLACVIVSPVSLPRFLTLDAQLFTTPLKDPLYAKENTEPQRIPSSFGFREGTKPRLQKAFFPAVPAYLELFPAFETEKCGSDKDATATRIKYAIASKRKALN</sequence>
<evidence type="ECO:0000313" key="2">
    <source>
        <dbReference type="EMBL" id="KAJ8887567.1"/>
    </source>
</evidence>
<gene>
    <name evidence="2" type="ORF">PR048_013783</name>
</gene>
<comment type="caution">
    <text evidence="2">The sequence shown here is derived from an EMBL/GenBank/DDBJ whole genome shotgun (WGS) entry which is preliminary data.</text>
</comment>
<keyword evidence="3" id="KW-1185">Reference proteome</keyword>
<reference evidence="2 3" key="1">
    <citation type="submission" date="2023-02" db="EMBL/GenBank/DDBJ databases">
        <title>LHISI_Scaffold_Assembly.</title>
        <authorList>
            <person name="Stuart O.P."/>
            <person name="Cleave R."/>
            <person name="Magrath M.J.L."/>
            <person name="Mikheyev A.S."/>
        </authorList>
    </citation>
    <scope>NUCLEOTIDE SEQUENCE [LARGE SCALE GENOMIC DNA]</scope>
    <source>
        <strain evidence="2">Daus_M_001</strain>
        <tissue evidence="2">Leg muscle</tissue>
    </source>
</reference>
<feature type="compositionally biased region" description="Basic and acidic residues" evidence="1">
    <location>
        <begin position="106"/>
        <end position="119"/>
    </location>
</feature>